<evidence type="ECO:0000313" key="10">
    <source>
        <dbReference type="EMBL" id="MBB2182802.1"/>
    </source>
</evidence>
<comment type="pathway">
    <text evidence="1 8">Amino-acid biosynthesis; L-histidine biosynthesis; L-histidine from 5-phospho-alpha-D-ribose 1-diphosphate: step 8/9.</text>
</comment>
<keyword evidence="5 8" id="KW-0378">Hydrolase</keyword>
<dbReference type="PANTHER" id="PTHR21039">
    <property type="entry name" value="HISTIDINOL PHOSPHATASE-RELATED"/>
    <property type="match status" value="1"/>
</dbReference>
<comment type="caution">
    <text evidence="10">The sequence shown here is derived from an EMBL/GenBank/DDBJ whole genome shotgun (WGS) entry which is preliminary data.</text>
</comment>
<comment type="catalytic activity">
    <reaction evidence="7 8">
        <text>L-histidinol phosphate + H2O = L-histidinol + phosphate</text>
        <dbReference type="Rhea" id="RHEA:14465"/>
        <dbReference type="ChEBI" id="CHEBI:15377"/>
        <dbReference type="ChEBI" id="CHEBI:43474"/>
        <dbReference type="ChEBI" id="CHEBI:57699"/>
        <dbReference type="ChEBI" id="CHEBI:57980"/>
        <dbReference type="EC" id="3.1.3.15"/>
    </reaction>
</comment>
<dbReference type="InterPro" id="IPR010140">
    <property type="entry name" value="Histidinol_P_phosphatase_HisJ"/>
</dbReference>
<dbReference type="InterPro" id="IPR016195">
    <property type="entry name" value="Pol/histidinol_Pase-like"/>
</dbReference>
<sequence>MQHEKESSITTGTREFFHVHTSRCKHASSDTDDDYTEAALKLGASKIVFTDHCPFPENPFTNRMDMEQLPEYIHSLKLLKTKYEKFIDVQIGLETEFLPSFRTYYEKLVEMGGLDLLILGQHFYEVEPDVYSFSMEDKHNEYIGLAKATLQGIKSGYFSVVAHSDRIFRRKTGWDETMAGISKEIIDEAKKVGIPLEINASSIRRRLYKQEFWDLVPPEVKIIKGIDAHSVAELNEGFTKCHYCTSFRK</sequence>
<dbReference type="Proteomes" id="UP000574276">
    <property type="component" value="Unassembled WGS sequence"/>
</dbReference>
<comment type="similarity">
    <text evidence="2 8">Belongs to the PHP hydrolase family. HisK subfamily.</text>
</comment>
<dbReference type="GO" id="GO:0004401">
    <property type="term" value="F:histidinol-phosphatase activity"/>
    <property type="evidence" value="ECO:0007669"/>
    <property type="project" value="UniProtKB-UniRule"/>
</dbReference>
<accession>A0A839K0U0</accession>
<evidence type="ECO:0000256" key="3">
    <source>
        <dbReference type="ARBA" id="ARBA00013085"/>
    </source>
</evidence>
<evidence type="ECO:0000256" key="2">
    <source>
        <dbReference type="ARBA" id="ARBA00009152"/>
    </source>
</evidence>
<dbReference type="SUPFAM" id="SSF89550">
    <property type="entry name" value="PHP domain-like"/>
    <property type="match status" value="1"/>
</dbReference>
<dbReference type="EMBL" id="JACEGA010000001">
    <property type="protein sequence ID" value="MBB2182802.1"/>
    <property type="molecule type" value="Genomic_DNA"/>
</dbReference>
<evidence type="ECO:0000256" key="1">
    <source>
        <dbReference type="ARBA" id="ARBA00004970"/>
    </source>
</evidence>
<name>A0A839K0U0_9FIRM</name>
<dbReference type="Gene3D" id="3.20.20.140">
    <property type="entry name" value="Metal-dependent hydrolases"/>
    <property type="match status" value="1"/>
</dbReference>
<dbReference type="RefSeq" id="WP_228352496.1">
    <property type="nucleotide sequence ID" value="NZ_JACEGA010000001.1"/>
</dbReference>
<evidence type="ECO:0000256" key="6">
    <source>
        <dbReference type="ARBA" id="ARBA00023102"/>
    </source>
</evidence>
<gene>
    <name evidence="10" type="ORF">H0486_07925</name>
</gene>
<dbReference type="GO" id="GO:0005737">
    <property type="term" value="C:cytoplasm"/>
    <property type="evidence" value="ECO:0007669"/>
    <property type="project" value="TreeGrafter"/>
</dbReference>
<dbReference type="AlphaFoldDB" id="A0A839K0U0"/>
<protein>
    <recommendedName>
        <fullName evidence="3 8">Histidinol-phosphatase</fullName>
        <shortName evidence="8">HolPase</shortName>
        <ecNumber evidence="3 8">3.1.3.15</ecNumber>
    </recommendedName>
</protein>
<dbReference type="UniPathway" id="UPA00031">
    <property type="reaction ID" value="UER00013"/>
</dbReference>
<dbReference type="PANTHER" id="PTHR21039:SF0">
    <property type="entry name" value="HISTIDINOL-PHOSPHATASE"/>
    <property type="match status" value="1"/>
</dbReference>
<organism evidence="10 11">
    <name type="scientific">Variimorphobacter saccharofermentans</name>
    <dbReference type="NCBI Taxonomy" id="2755051"/>
    <lineage>
        <taxon>Bacteria</taxon>
        <taxon>Bacillati</taxon>
        <taxon>Bacillota</taxon>
        <taxon>Clostridia</taxon>
        <taxon>Lachnospirales</taxon>
        <taxon>Lachnospiraceae</taxon>
        <taxon>Variimorphobacter</taxon>
    </lineage>
</organism>
<evidence type="ECO:0000256" key="8">
    <source>
        <dbReference type="RuleBase" id="RU366003"/>
    </source>
</evidence>
<dbReference type="GO" id="GO:0000105">
    <property type="term" value="P:L-histidine biosynthetic process"/>
    <property type="evidence" value="ECO:0007669"/>
    <property type="project" value="UniProtKB-UniRule"/>
</dbReference>
<keyword evidence="4 8" id="KW-0028">Amino-acid biosynthesis</keyword>
<evidence type="ECO:0000256" key="7">
    <source>
        <dbReference type="ARBA" id="ARBA00049158"/>
    </source>
</evidence>
<reference evidence="10 11" key="1">
    <citation type="submission" date="2020-07" db="EMBL/GenBank/DDBJ databases">
        <title>Characterization and genome sequencing of isolate MD1, a novel member within the family Lachnospiraceae.</title>
        <authorList>
            <person name="Rettenmaier R."/>
            <person name="Di Bello L."/>
            <person name="Zinser C."/>
            <person name="Scheitz K."/>
            <person name="Liebl W."/>
            <person name="Zverlov V."/>
        </authorList>
    </citation>
    <scope>NUCLEOTIDE SEQUENCE [LARGE SCALE GENOMIC DNA]</scope>
    <source>
        <strain evidence="10 11">MD1</strain>
    </source>
</reference>
<dbReference type="EC" id="3.1.3.15" evidence="3 8"/>
<evidence type="ECO:0000259" key="9">
    <source>
        <dbReference type="Pfam" id="PF02811"/>
    </source>
</evidence>
<evidence type="ECO:0000256" key="4">
    <source>
        <dbReference type="ARBA" id="ARBA00022605"/>
    </source>
</evidence>
<proteinExistence type="inferred from homology"/>
<keyword evidence="11" id="KW-1185">Reference proteome</keyword>
<evidence type="ECO:0000313" key="11">
    <source>
        <dbReference type="Proteomes" id="UP000574276"/>
    </source>
</evidence>
<keyword evidence="6 8" id="KW-0368">Histidine biosynthesis</keyword>
<feature type="domain" description="PHP" evidence="9">
    <location>
        <begin position="17"/>
        <end position="200"/>
    </location>
</feature>
<dbReference type="InterPro" id="IPR004013">
    <property type="entry name" value="PHP_dom"/>
</dbReference>
<dbReference type="Pfam" id="PF02811">
    <property type="entry name" value="PHP"/>
    <property type="match status" value="1"/>
</dbReference>
<evidence type="ECO:0000256" key="5">
    <source>
        <dbReference type="ARBA" id="ARBA00022801"/>
    </source>
</evidence>